<protein>
    <submittedName>
        <fullName evidence="2">SGNH/GDSL hydrolase family protein</fullName>
    </submittedName>
</protein>
<dbReference type="Proteomes" id="UP000823635">
    <property type="component" value="Unassembled WGS sequence"/>
</dbReference>
<dbReference type="InterPro" id="IPR013830">
    <property type="entry name" value="SGNH_hydro"/>
</dbReference>
<evidence type="ECO:0000259" key="1">
    <source>
        <dbReference type="Pfam" id="PF13472"/>
    </source>
</evidence>
<gene>
    <name evidence="2" type="ORF">IAC68_00420</name>
</gene>
<dbReference type="EMBL" id="JADINB010000009">
    <property type="protein sequence ID" value="MBO8428384.1"/>
    <property type="molecule type" value="Genomic_DNA"/>
</dbReference>
<reference evidence="2" key="1">
    <citation type="submission" date="2020-10" db="EMBL/GenBank/DDBJ databases">
        <authorList>
            <person name="Gilroy R."/>
        </authorList>
    </citation>
    <scope>NUCLEOTIDE SEQUENCE</scope>
    <source>
        <strain evidence="2">15467</strain>
    </source>
</reference>
<dbReference type="Gene3D" id="3.40.50.1110">
    <property type="entry name" value="SGNH hydrolase"/>
    <property type="match status" value="1"/>
</dbReference>
<organism evidence="2 3">
    <name type="scientific">Candidatus Egerieousia excrementavium</name>
    <dbReference type="NCBI Taxonomy" id="2840778"/>
    <lineage>
        <taxon>Bacteria</taxon>
        <taxon>Pseudomonadati</taxon>
        <taxon>Bacteroidota</taxon>
        <taxon>Bacteroidia</taxon>
        <taxon>Bacteroidales</taxon>
        <taxon>Candidatus Egerieousia</taxon>
    </lineage>
</organism>
<dbReference type="Pfam" id="PF13472">
    <property type="entry name" value="Lipase_GDSL_2"/>
    <property type="match status" value="1"/>
</dbReference>
<proteinExistence type="predicted"/>
<dbReference type="CDD" id="cd04501">
    <property type="entry name" value="SGNH_hydrolase_like_4"/>
    <property type="match status" value="1"/>
</dbReference>
<comment type="caution">
    <text evidence="2">The sequence shown here is derived from an EMBL/GenBank/DDBJ whole genome shotgun (WGS) entry which is preliminary data.</text>
</comment>
<keyword evidence="2" id="KW-0378">Hydrolase</keyword>
<evidence type="ECO:0000313" key="2">
    <source>
        <dbReference type="EMBL" id="MBO8428384.1"/>
    </source>
</evidence>
<accession>A0A9D9DNN6</accession>
<dbReference type="PANTHER" id="PTHR30383:SF5">
    <property type="entry name" value="SGNH HYDROLASE-TYPE ESTERASE DOMAIN-CONTAINING PROTEIN"/>
    <property type="match status" value="1"/>
</dbReference>
<name>A0A9D9DNN6_9BACT</name>
<evidence type="ECO:0000313" key="3">
    <source>
        <dbReference type="Proteomes" id="UP000823635"/>
    </source>
</evidence>
<feature type="domain" description="SGNH hydrolase-type esterase" evidence="1">
    <location>
        <begin position="49"/>
        <end position="216"/>
    </location>
</feature>
<dbReference type="PANTHER" id="PTHR30383">
    <property type="entry name" value="THIOESTERASE 1/PROTEASE 1/LYSOPHOSPHOLIPASE L1"/>
    <property type="match status" value="1"/>
</dbReference>
<dbReference type="InterPro" id="IPR036514">
    <property type="entry name" value="SGNH_hydro_sf"/>
</dbReference>
<sequence>MKKIFTIAAILLAASLSDMYGQDWADLNRYREADKILASETPVNGRVVFMGNSITENWYKFHPEFFTENGFIARGISGQTTPQMLVRFRQDVVNIGAETVVILAGTNDIAGNTGYASLDMIMDNIKSMCEIAKSNGIKVVLCSVLPAYRYSWNREVEPNRLIPQLNFMIKEYAGKMGIEYIDFFSAMADNTPGNENGLPSRLSKDGVHPNLEGYRIMEELISGALL</sequence>
<reference evidence="2" key="2">
    <citation type="journal article" date="2021" name="PeerJ">
        <title>Extensive microbial diversity within the chicken gut microbiome revealed by metagenomics and culture.</title>
        <authorList>
            <person name="Gilroy R."/>
            <person name="Ravi A."/>
            <person name="Getino M."/>
            <person name="Pursley I."/>
            <person name="Horton D.L."/>
            <person name="Alikhan N.F."/>
            <person name="Baker D."/>
            <person name="Gharbi K."/>
            <person name="Hall N."/>
            <person name="Watson M."/>
            <person name="Adriaenssens E.M."/>
            <person name="Foster-Nyarko E."/>
            <person name="Jarju S."/>
            <person name="Secka A."/>
            <person name="Antonio M."/>
            <person name="Oren A."/>
            <person name="Chaudhuri R.R."/>
            <person name="La Ragione R."/>
            <person name="Hildebrand F."/>
            <person name="Pallen M.J."/>
        </authorList>
    </citation>
    <scope>NUCLEOTIDE SEQUENCE</scope>
    <source>
        <strain evidence="2">15467</strain>
    </source>
</reference>
<dbReference type="GO" id="GO:0004622">
    <property type="term" value="F:phosphatidylcholine lysophospholipase activity"/>
    <property type="evidence" value="ECO:0007669"/>
    <property type="project" value="TreeGrafter"/>
</dbReference>
<dbReference type="AlphaFoldDB" id="A0A9D9DNN6"/>
<dbReference type="InterPro" id="IPR051532">
    <property type="entry name" value="Ester_Hydrolysis_Enzymes"/>
</dbReference>
<dbReference type="SUPFAM" id="SSF52266">
    <property type="entry name" value="SGNH hydrolase"/>
    <property type="match status" value="1"/>
</dbReference>